<evidence type="ECO:0000256" key="1">
    <source>
        <dbReference type="ARBA" id="ARBA00001231"/>
    </source>
</evidence>
<reference evidence="7" key="1">
    <citation type="journal article" date="2020" name="Nat. Ecol. Evol.">
        <title>Deeply conserved synteny resolves early events in vertebrate evolution.</title>
        <authorList>
            <person name="Simakov O."/>
            <person name="Marletaz F."/>
            <person name="Yue J.X."/>
            <person name="O'Connell B."/>
            <person name="Jenkins J."/>
            <person name="Brandt A."/>
            <person name="Calef R."/>
            <person name="Tung C.H."/>
            <person name="Huang T.K."/>
            <person name="Schmutz J."/>
            <person name="Satoh N."/>
            <person name="Yu J.K."/>
            <person name="Putnam N.H."/>
            <person name="Green R.E."/>
            <person name="Rokhsar D.S."/>
        </authorList>
    </citation>
    <scope>NUCLEOTIDE SEQUENCE [LARGE SCALE GENOMIC DNA]</scope>
    <source>
        <strain evidence="7">S238N-H82</strain>
    </source>
</reference>
<gene>
    <name evidence="8" type="primary">LOC118428547</name>
</gene>
<organism evidence="7 8">
    <name type="scientific">Branchiostoma floridae</name>
    <name type="common">Florida lancelet</name>
    <name type="synonym">Amphioxus</name>
    <dbReference type="NCBI Taxonomy" id="7739"/>
    <lineage>
        <taxon>Eukaryota</taxon>
        <taxon>Metazoa</taxon>
        <taxon>Chordata</taxon>
        <taxon>Cephalochordata</taxon>
        <taxon>Leptocardii</taxon>
        <taxon>Amphioxiformes</taxon>
        <taxon>Branchiostomatidae</taxon>
        <taxon>Branchiostoma</taxon>
    </lineage>
</organism>
<accession>A0A9J7M578</accession>
<evidence type="ECO:0000256" key="5">
    <source>
        <dbReference type="SAM" id="MobiDB-lite"/>
    </source>
</evidence>
<dbReference type="OMA" id="KYYEIRE"/>
<dbReference type="Proteomes" id="UP000001554">
    <property type="component" value="Chromosome 13"/>
</dbReference>
<sequence>MASLDTTQKEVSLHTSAEEAMETEEGGSSQAGDSAERQNPKHRLVHLDLKGAPPKISYLAQVIPLFKKFGATGLLVEYEDMFPYNGELRELAGAHAYSQEEIQQLQELAKEHDMLYVPLVQTFGHFEFVLKHDKFRHLREVDMYPMALCPSNTESLVVVKKMIDQLMAAHPDVRYLHIGADEVFHLALCKACKLRMAEQMWSDRQLFLDHIMTVLSYIKVMYPNVKAIMWDDMLRETSMAHLQAYGIGEMVEPMVWCYLPRLSGTFLTVSFEDLWKKYAAVFKSAWIGTAFKGATGSSQYIVPINYHLQNHLAWLAQLDNIPSSLTVQGWALTGWSRYDHYATHCELLPAAIPSLALCLQTVVHGGFTEDCAFHRKVSEELGFSQTIQVQVVPKLKTIAQEGRFPGAKLFQAVHVLVNLDADYIEFLNGDRLVSNPCFTMCCFPCPVPLSRYTGWMTDYHVRKNFTNPCHLEFIIHVASRLQEEFSKLHREMDICLSEVYDPSTVEEWLVVHFKSPIDKLSEILGTAKTQIERYSSKNTCSS</sequence>
<reference evidence="8" key="2">
    <citation type="submission" date="2025-08" db="UniProtKB">
        <authorList>
            <consortium name="RefSeq"/>
        </authorList>
    </citation>
    <scope>IDENTIFICATION</scope>
    <source>
        <strain evidence="8">S238N-H82</strain>
        <tissue evidence="8">Testes</tissue>
    </source>
</reference>
<dbReference type="SUPFAM" id="SSF51445">
    <property type="entry name" value="(Trans)glycosidases"/>
    <property type="match status" value="1"/>
</dbReference>
<evidence type="ECO:0000313" key="7">
    <source>
        <dbReference type="Proteomes" id="UP000001554"/>
    </source>
</evidence>
<name>A0A9J7M578_BRAFL</name>
<evidence type="ECO:0000313" key="8">
    <source>
        <dbReference type="RefSeq" id="XP_035694533.1"/>
    </source>
</evidence>
<dbReference type="Gene3D" id="3.20.20.80">
    <property type="entry name" value="Glycosidases"/>
    <property type="match status" value="1"/>
</dbReference>
<proteinExistence type="inferred from homology"/>
<comment type="catalytic activity">
    <reaction evidence="1">
        <text>Hydrolysis of terminal non-reducing N-acetyl-D-hexosamine residues in N-acetyl-beta-D-hexosaminides.</text>
        <dbReference type="EC" id="3.2.1.52"/>
    </reaction>
</comment>
<dbReference type="KEGG" id="bfo:118428547"/>
<keyword evidence="4" id="KW-0378">Hydrolase</keyword>
<protein>
    <recommendedName>
        <fullName evidence="3">beta-N-acetylhexosaminidase</fullName>
        <ecNumber evidence="3">3.2.1.52</ecNumber>
    </recommendedName>
</protein>
<evidence type="ECO:0000256" key="4">
    <source>
        <dbReference type="ARBA" id="ARBA00022801"/>
    </source>
</evidence>
<dbReference type="RefSeq" id="XP_035694533.1">
    <property type="nucleotide sequence ID" value="XM_035838640.1"/>
</dbReference>
<keyword evidence="7" id="KW-1185">Reference proteome</keyword>
<dbReference type="PANTHER" id="PTHR21040:SF8">
    <property type="entry name" value="BCDNA.GH04120"/>
    <property type="match status" value="1"/>
</dbReference>
<dbReference type="AlphaFoldDB" id="A0A9J7M578"/>
<dbReference type="EC" id="3.2.1.52" evidence="3"/>
<dbReference type="PANTHER" id="PTHR21040">
    <property type="entry name" value="BCDNA.GH04120"/>
    <property type="match status" value="1"/>
</dbReference>
<comment type="similarity">
    <text evidence="2">Belongs to the glycosyl hydrolase 20 family.</text>
</comment>
<dbReference type="InterPro" id="IPR038901">
    <property type="entry name" value="HEXDC-like"/>
</dbReference>
<feature type="region of interest" description="Disordered" evidence="5">
    <location>
        <begin position="1"/>
        <end position="39"/>
    </location>
</feature>
<evidence type="ECO:0000256" key="3">
    <source>
        <dbReference type="ARBA" id="ARBA00012663"/>
    </source>
</evidence>
<dbReference type="OrthoDB" id="47475at2759"/>
<dbReference type="CDD" id="cd06565">
    <property type="entry name" value="GH20_GcnA-like"/>
    <property type="match status" value="1"/>
</dbReference>
<feature type="domain" description="Glycoside hydrolase family 20 catalytic" evidence="6">
    <location>
        <begin position="94"/>
        <end position="238"/>
    </location>
</feature>
<dbReference type="InterPro" id="IPR015883">
    <property type="entry name" value="Glyco_hydro_20_cat"/>
</dbReference>
<evidence type="ECO:0000256" key="2">
    <source>
        <dbReference type="ARBA" id="ARBA00006285"/>
    </source>
</evidence>
<dbReference type="GO" id="GO:0005975">
    <property type="term" value="P:carbohydrate metabolic process"/>
    <property type="evidence" value="ECO:0007669"/>
    <property type="project" value="InterPro"/>
</dbReference>
<dbReference type="GeneID" id="118428547"/>
<evidence type="ECO:0000259" key="6">
    <source>
        <dbReference type="Pfam" id="PF00728"/>
    </source>
</evidence>
<dbReference type="InterPro" id="IPR017853">
    <property type="entry name" value="GH"/>
</dbReference>
<dbReference type="Pfam" id="PF00728">
    <property type="entry name" value="Glyco_hydro_20"/>
    <property type="match status" value="1"/>
</dbReference>
<dbReference type="GO" id="GO:0015929">
    <property type="term" value="F:hexosaminidase activity"/>
    <property type="evidence" value="ECO:0000318"/>
    <property type="project" value="GO_Central"/>
</dbReference>
<dbReference type="GO" id="GO:0004563">
    <property type="term" value="F:beta-N-acetylhexosaminidase activity"/>
    <property type="evidence" value="ECO:0007669"/>
    <property type="project" value="UniProtKB-EC"/>
</dbReference>